<dbReference type="Pfam" id="PF07762">
    <property type="entry name" value="DUF1618"/>
    <property type="match status" value="1"/>
</dbReference>
<dbReference type="EnsemblPlants" id="LPERR03G30010.1">
    <property type="protein sequence ID" value="LPERR03G30010.1"/>
    <property type="gene ID" value="LPERR03G30010"/>
</dbReference>
<feature type="domain" description="DUF1618" evidence="1">
    <location>
        <begin position="101"/>
        <end position="231"/>
    </location>
</feature>
<dbReference type="PANTHER" id="PTHR33086">
    <property type="entry name" value="OS05G0468200 PROTEIN-RELATED"/>
    <property type="match status" value="1"/>
</dbReference>
<dbReference type="Proteomes" id="UP000032180">
    <property type="component" value="Chromosome 3"/>
</dbReference>
<evidence type="ECO:0000313" key="3">
    <source>
        <dbReference type="Proteomes" id="UP000032180"/>
    </source>
</evidence>
<dbReference type="AlphaFoldDB" id="A0A0D9VZJ0"/>
<dbReference type="InterPro" id="IPR011676">
    <property type="entry name" value="DUF1618"/>
</dbReference>
<reference evidence="2 3" key="1">
    <citation type="submission" date="2012-08" db="EMBL/GenBank/DDBJ databases">
        <title>Oryza genome evolution.</title>
        <authorList>
            <person name="Wing R.A."/>
        </authorList>
    </citation>
    <scope>NUCLEOTIDE SEQUENCE</scope>
</reference>
<sequence length="317" mass="36366">MYTPELWMSRAVKRHLITAAAAFFPTNRISPPLGEGSGYFHDVLCLWPPRPFSKGPPLILGETPCPSIEPWCFKDALFPVGIRMKELRHHVKFTSESHAFWADLMNGVLCCRCSEVLFGDDDSVRFSFIELPPGCECDNLDNSDTGPAEMFRTIGCTSDGSIKFVSIDFDDSVPDKEKTMTMWTLNMASREWIKDEEISLGALWELDDFNKNGLPKTQPLYPLFLRKEEDDTYTFYFVLTMPISECDKPQSDAVHHHMCRFDMRSKRIESSPLPWAPGRFYVRTLVRSEFFRYLKRPVPDCGKGKKKSVNTQMKKAS</sequence>
<reference evidence="2" key="3">
    <citation type="submission" date="2015-04" db="UniProtKB">
        <authorList>
            <consortium name="EnsemblPlants"/>
        </authorList>
    </citation>
    <scope>IDENTIFICATION</scope>
</reference>
<dbReference type="STRING" id="77586.A0A0D9VZJ0"/>
<dbReference type="Gramene" id="LPERR03G30010.1">
    <property type="protein sequence ID" value="LPERR03G30010.1"/>
    <property type="gene ID" value="LPERR03G30010"/>
</dbReference>
<accession>A0A0D9VZJ0</accession>
<proteinExistence type="predicted"/>
<dbReference type="PANTHER" id="PTHR33086:SF94">
    <property type="entry name" value="EXPRESSED PROTEIN"/>
    <property type="match status" value="1"/>
</dbReference>
<reference evidence="3" key="2">
    <citation type="submission" date="2013-12" db="EMBL/GenBank/DDBJ databases">
        <authorList>
            <person name="Yu Y."/>
            <person name="Lee S."/>
            <person name="de Baynast K."/>
            <person name="Wissotski M."/>
            <person name="Liu L."/>
            <person name="Talag J."/>
            <person name="Goicoechea J."/>
            <person name="Angelova A."/>
            <person name="Jetty R."/>
            <person name="Kudrna D."/>
            <person name="Golser W."/>
            <person name="Rivera L."/>
            <person name="Zhang J."/>
            <person name="Wing R."/>
        </authorList>
    </citation>
    <scope>NUCLEOTIDE SEQUENCE</scope>
</reference>
<protein>
    <recommendedName>
        <fullName evidence="1">DUF1618 domain-containing protein</fullName>
    </recommendedName>
</protein>
<evidence type="ECO:0000259" key="1">
    <source>
        <dbReference type="Pfam" id="PF07762"/>
    </source>
</evidence>
<name>A0A0D9VZJ0_9ORYZ</name>
<organism evidence="2 3">
    <name type="scientific">Leersia perrieri</name>
    <dbReference type="NCBI Taxonomy" id="77586"/>
    <lineage>
        <taxon>Eukaryota</taxon>
        <taxon>Viridiplantae</taxon>
        <taxon>Streptophyta</taxon>
        <taxon>Embryophyta</taxon>
        <taxon>Tracheophyta</taxon>
        <taxon>Spermatophyta</taxon>
        <taxon>Magnoliopsida</taxon>
        <taxon>Liliopsida</taxon>
        <taxon>Poales</taxon>
        <taxon>Poaceae</taxon>
        <taxon>BOP clade</taxon>
        <taxon>Oryzoideae</taxon>
        <taxon>Oryzeae</taxon>
        <taxon>Oryzinae</taxon>
        <taxon>Leersia</taxon>
    </lineage>
</organism>
<keyword evidence="3" id="KW-1185">Reference proteome</keyword>
<evidence type="ECO:0000313" key="2">
    <source>
        <dbReference type="EnsemblPlants" id="LPERR03G30010.1"/>
    </source>
</evidence>
<dbReference type="HOGENOM" id="CLU_878146_0_0_1"/>